<sequence length="341" mass="37852">MAQLPPPPPDKPDCSAGWQTIEMSFIPTLASCGDMEQDGGVPCKPNVITSCTGRNPLCAQMEDKSSFKCCSDIPQDSSDIETLQAEQIKPLCPNGAVPFKMPQVMLCDPSIVNICPYDYTCVEAENGHLLQADSRSLCCKTSTLYSFGKVFIEAGLTPKIVPNAPLSGIQYTTLNVHTSALLHSPEIRTGDHFSLSPYKILEPAFIKKVVLYQQQTKGSYLHVLLFDPNSLLENMQFYYDRVCDGGKEINLEEPIPDGGFINKRVINGSPQLSPEQQSKSNYRKMWVVLVYKTVDPLTRMYISISTDLHAKYQNVVQFLRSPTAQRLGTPIAGSYFYLTTD</sequence>
<dbReference type="AlphaFoldDB" id="A0A914QGE2"/>
<dbReference type="InterPro" id="IPR006150">
    <property type="entry name" value="Cys_repeat_1"/>
</dbReference>
<name>A0A914QGE2_9BILA</name>
<evidence type="ECO:0000313" key="2">
    <source>
        <dbReference type="WBParaSite" id="PDA_v2.g28523.t1"/>
    </source>
</evidence>
<reference evidence="2" key="1">
    <citation type="submission" date="2022-11" db="UniProtKB">
        <authorList>
            <consortium name="WormBaseParasite"/>
        </authorList>
    </citation>
    <scope>IDENTIFICATION</scope>
</reference>
<dbReference type="Proteomes" id="UP000887578">
    <property type="component" value="Unplaced"/>
</dbReference>
<protein>
    <submittedName>
        <fullName evidence="2">Uncharacterized protein</fullName>
    </submittedName>
</protein>
<organism evidence="1 2">
    <name type="scientific">Panagrolaimus davidi</name>
    <dbReference type="NCBI Taxonomy" id="227884"/>
    <lineage>
        <taxon>Eukaryota</taxon>
        <taxon>Metazoa</taxon>
        <taxon>Ecdysozoa</taxon>
        <taxon>Nematoda</taxon>
        <taxon>Chromadorea</taxon>
        <taxon>Rhabditida</taxon>
        <taxon>Tylenchina</taxon>
        <taxon>Panagrolaimomorpha</taxon>
        <taxon>Panagrolaimoidea</taxon>
        <taxon>Panagrolaimidae</taxon>
        <taxon>Panagrolaimus</taxon>
    </lineage>
</organism>
<proteinExistence type="predicted"/>
<accession>A0A914QGE2</accession>
<keyword evidence="1" id="KW-1185">Reference proteome</keyword>
<dbReference type="WBParaSite" id="PDA_v2.g28523.t1">
    <property type="protein sequence ID" value="PDA_v2.g28523.t1"/>
    <property type="gene ID" value="PDA_v2.g28523"/>
</dbReference>
<dbReference type="SMART" id="SM00289">
    <property type="entry name" value="WR1"/>
    <property type="match status" value="1"/>
</dbReference>
<evidence type="ECO:0000313" key="1">
    <source>
        <dbReference type="Proteomes" id="UP000887578"/>
    </source>
</evidence>